<keyword evidence="2" id="KW-1185">Reference proteome</keyword>
<evidence type="ECO:0000313" key="1">
    <source>
        <dbReference type="EMBL" id="MCI70827.1"/>
    </source>
</evidence>
<dbReference type="AlphaFoldDB" id="A0A392UDA2"/>
<dbReference type="EMBL" id="LXQA010783653">
    <property type="protein sequence ID" value="MCI70827.1"/>
    <property type="molecule type" value="Genomic_DNA"/>
</dbReference>
<sequence>VVDEVRSVGEETVIPSQVGVAGVTQPALVSDYPAKSVDRVSGLGVSPLESGVQGSLSICSPADGFGGIE</sequence>
<comment type="caution">
    <text evidence="1">The sequence shown here is derived from an EMBL/GenBank/DDBJ whole genome shotgun (WGS) entry which is preliminary data.</text>
</comment>
<reference evidence="1 2" key="1">
    <citation type="journal article" date="2018" name="Front. Plant Sci.">
        <title>Red Clover (Trifolium pratense) and Zigzag Clover (T. medium) - A Picture of Genomic Similarities and Differences.</title>
        <authorList>
            <person name="Dluhosova J."/>
            <person name="Istvanek J."/>
            <person name="Nedelnik J."/>
            <person name="Repkova J."/>
        </authorList>
    </citation>
    <scope>NUCLEOTIDE SEQUENCE [LARGE SCALE GENOMIC DNA]</scope>
    <source>
        <strain evidence="2">cv. 10/8</strain>
        <tissue evidence="1">Leaf</tissue>
    </source>
</reference>
<proteinExistence type="predicted"/>
<name>A0A392UDA2_9FABA</name>
<evidence type="ECO:0000313" key="2">
    <source>
        <dbReference type="Proteomes" id="UP000265520"/>
    </source>
</evidence>
<dbReference type="Proteomes" id="UP000265520">
    <property type="component" value="Unassembled WGS sequence"/>
</dbReference>
<accession>A0A392UDA2</accession>
<feature type="non-terminal residue" evidence="1">
    <location>
        <position position="69"/>
    </location>
</feature>
<feature type="non-terminal residue" evidence="1">
    <location>
        <position position="1"/>
    </location>
</feature>
<organism evidence="1 2">
    <name type="scientific">Trifolium medium</name>
    <dbReference type="NCBI Taxonomy" id="97028"/>
    <lineage>
        <taxon>Eukaryota</taxon>
        <taxon>Viridiplantae</taxon>
        <taxon>Streptophyta</taxon>
        <taxon>Embryophyta</taxon>
        <taxon>Tracheophyta</taxon>
        <taxon>Spermatophyta</taxon>
        <taxon>Magnoliopsida</taxon>
        <taxon>eudicotyledons</taxon>
        <taxon>Gunneridae</taxon>
        <taxon>Pentapetalae</taxon>
        <taxon>rosids</taxon>
        <taxon>fabids</taxon>
        <taxon>Fabales</taxon>
        <taxon>Fabaceae</taxon>
        <taxon>Papilionoideae</taxon>
        <taxon>50 kb inversion clade</taxon>
        <taxon>NPAAA clade</taxon>
        <taxon>Hologalegina</taxon>
        <taxon>IRL clade</taxon>
        <taxon>Trifolieae</taxon>
        <taxon>Trifolium</taxon>
    </lineage>
</organism>
<protein>
    <submittedName>
        <fullName evidence="1">Uncharacterized protein</fullName>
    </submittedName>
</protein>